<dbReference type="Proteomes" id="UP001489004">
    <property type="component" value="Unassembled WGS sequence"/>
</dbReference>
<accession>A0AAW1R991</accession>
<dbReference type="EMBL" id="JALJOR010000001">
    <property type="protein sequence ID" value="KAK9830120.1"/>
    <property type="molecule type" value="Genomic_DNA"/>
</dbReference>
<gene>
    <name evidence="1" type="ORF">WJX72_009878</name>
</gene>
<sequence>MHNPFEMLPDELVLEILERLTFATKRSGSPGQAGRAWAQPALCPTRVALLTATLSHLKVLHLTKPHHLGWDARSKRVLSFC</sequence>
<organism evidence="1 2">
    <name type="scientific">[Myrmecia] bisecta</name>
    <dbReference type="NCBI Taxonomy" id="41462"/>
    <lineage>
        <taxon>Eukaryota</taxon>
        <taxon>Viridiplantae</taxon>
        <taxon>Chlorophyta</taxon>
        <taxon>core chlorophytes</taxon>
        <taxon>Trebouxiophyceae</taxon>
        <taxon>Trebouxiales</taxon>
        <taxon>Trebouxiaceae</taxon>
        <taxon>Myrmecia</taxon>
    </lineage>
</organism>
<protein>
    <recommendedName>
        <fullName evidence="3">F-box domain-containing protein</fullName>
    </recommendedName>
</protein>
<name>A0AAW1R991_9CHLO</name>
<comment type="caution">
    <text evidence="1">The sequence shown here is derived from an EMBL/GenBank/DDBJ whole genome shotgun (WGS) entry which is preliminary data.</text>
</comment>
<evidence type="ECO:0000313" key="2">
    <source>
        <dbReference type="Proteomes" id="UP001489004"/>
    </source>
</evidence>
<proteinExistence type="predicted"/>
<evidence type="ECO:0000313" key="1">
    <source>
        <dbReference type="EMBL" id="KAK9830120.1"/>
    </source>
</evidence>
<reference evidence="1 2" key="1">
    <citation type="journal article" date="2024" name="Nat. Commun.">
        <title>Phylogenomics reveals the evolutionary origins of lichenization in chlorophyte algae.</title>
        <authorList>
            <person name="Puginier C."/>
            <person name="Libourel C."/>
            <person name="Otte J."/>
            <person name="Skaloud P."/>
            <person name="Haon M."/>
            <person name="Grisel S."/>
            <person name="Petersen M."/>
            <person name="Berrin J.G."/>
            <person name="Delaux P.M."/>
            <person name="Dal Grande F."/>
            <person name="Keller J."/>
        </authorList>
    </citation>
    <scope>NUCLEOTIDE SEQUENCE [LARGE SCALE GENOMIC DNA]</scope>
    <source>
        <strain evidence="1 2">SAG 2043</strain>
    </source>
</reference>
<keyword evidence="2" id="KW-1185">Reference proteome</keyword>
<dbReference type="AlphaFoldDB" id="A0AAW1R991"/>
<evidence type="ECO:0008006" key="3">
    <source>
        <dbReference type="Google" id="ProtNLM"/>
    </source>
</evidence>